<dbReference type="Gene3D" id="3.30.450.20">
    <property type="entry name" value="PAS domain"/>
    <property type="match status" value="8"/>
</dbReference>
<dbReference type="GO" id="GO:0000155">
    <property type="term" value="F:phosphorelay sensor kinase activity"/>
    <property type="evidence" value="ECO:0007669"/>
    <property type="project" value="InterPro"/>
</dbReference>
<dbReference type="InterPro" id="IPR003661">
    <property type="entry name" value="HisK_dim/P_dom"/>
</dbReference>
<dbReference type="RefSeq" id="WP_023495217.1">
    <property type="nucleotide sequence ID" value="NZ_AYLO01000088.1"/>
</dbReference>
<feature type="domain" description="PAS" evidence="8">
    <location>
        <begin position="493"/>
        <end position="544"/>
    </location>
</feature>
<keyword evidence="11" id="KW-1185">Reference proteome</keyword>
<feature type="domain" description="PAC" evidence="9">
    <location>
        <begin position="959"/>
        <end position="1011"/>
    </location>
</feature>
<feature type="domain" description="PAS" evidence="8">
    <location>
        <begin position="1012"/>
        <end position="1084"/>
    </location>
</feature>
<dbReference type="eggNOG" id="COG2202">
    <property type="taxonomic scope" value="Bacteria"/>
</dbReference>
<dbReference type="eggNOG" id="COG4191">
    <property type="taxonomic scope" value="Bacteria"/>
</dbReference>
<accession>V5BEL5</accession>
<dbReference type="SMART" id="SM00091">
    <property type="entry name" value="PAS"/>
    <property type="match status" value="7"/>
</dbReference>
<dbReference type="PANTHER" id="PTHR43304:SF1">
    <property type="entry name" value="PAC DOMAIN-CONTAINING PROTEIN"/>
    <property type="match status" value="1"/>
</dbReference>
<organism evidence="10 11">
    <name type="scientific">Methyloglobulus morosus KoM1</name>
    <dbReference type="NCBI Taxonomy" id="1116472"/>
    <lineage>
        <taxon>Bacteria</taxon>
        <taxon>Pseudomonadati</taxon>
        <taxon>Pseudomonadota</taxon>
        <taxon>Gammaproteobacteria</taxon>
        <taxon>Methylococcales</taxon>
        <taxon>Methylococcaceae</taxon>
        <taxon>Methyloglobulus</taxon>
    </lineage>
</organism>
<evidence type="ECO:0000256" key="6">
    <source>
        <dbReference type="SAM" id="Phobius"/>
    </source>
</evidence>
<dbReference type="InterPro" id="IPR003594">
    <property type="entry name" value="HATPase_dom"/>
</dbReference>
<dbReference type="InterPro" id="IPR004358">
    <property type="entry name" value="Sig_transdc_His_kin-like_C"/>
</dbReference>
<dbReference type="PROSITE" id="PS50113">
    <property type="entry name" value="PAC"/>
    <property type="match status" value="7"/>
</dbReference>
<sequence length="1379" mass="155510">MPYFANQAAWIRYGLAVLAVAFAAIAVRYVPIIRETGHGEWIVFFFAVVITVFCCGALSGLLAIGLSLVGVNWLVLPSDWISHPLWAITLNLGFSLLSAIILAISNSQQKLFTALSESRQNFELAQAVGQIGSWRFNGQPNKVYCSAETYRIFGIPEGSAVSYETFLAAVHPEDTAYVAEEGKKALSGQPYDIEHRIVIGDEVKWVHEKAVLDFSKDGKLLGGFGIVQDITERKKLELATQTIHERYELVLKGSQGGIWDWDVATNHVHYSIRWKTLHGYPVDEDLYELGVWRDNIHPDDEGRMMAGLELHLAGKTPVFNEEYRIRCKDGTWKWILDRGIAKRDELGNVVRMAGSEIDITARKIAEMELFNREKELEIIMNLSPNLVAYLSTDFRYLRINKTYETWWDKEPGQILGREVREVVSEQAWKDIQPYMERARSGEAVSFDYHGAVDRWVHVDYVPDIDPSGNVKGIVVNVANITERKLAEQKLLEQENQLSLIMNLMPALISYIDTDFRYIRVNKTYEEWFGVAMEDAIGHTVKEVVGENIWKIAAPYLECARAGEISGYEENHVYKNNVSRWAKVTFVPDKDEAGIVKGIVVHVADITELKNAVKAIQEQENALRLIINAMPALIAYIDTDYRYVRANSTYDKWLGIPAERIIGNEIKDIIGEDGWQKIKPFIEKSMAGEEIHCDFLMPYKTGKPRWIHVNYVPDMDASGHVKGIVALVVDVGEIKQAQQEISILNQRLQHRIDEMQAIFDTAPIGLAISDDLEGKHIQGNCALEEMMGLPLHSELSFRSIPANTYHVFEAGHELTVDELPMQRAICGEAVINQFLDIHRHDGQVVAIICNAKPLVNNGQSIRGAVGAFLDVTQFRAAEIALRESRERLRLAQEAGALGIFDYNLASGEMQWDERLRELWGLAPNTPVTLDTCKIGVYPEDLANIENALALALDPQGNGEYSVEYRIVRPSDNRTFWIAAFGAATFANGKPVRLIGFAQDITERKLAEAKLHDTETRLGIAMAELKAGYWDWELEGNKVFYSTIWKQQLGFEDHELPNRYEEWESRLHPDDKANVLEEVKKYINNLMPNYELEFRLKHKDGTYRWIHSRAALINDQHEKSVRMVGIHLDITDFRKAKELEQQRKTLEKTSQLHIASQTAAAIAHELNQPLTAASYFADAAVKMLQGGNADSNQLSHALKTCSQQVHRAGKVIPQLLGLLYKGETSIEPFNINRLLNDVRQFIDAEKTFDRFKLLLNLDFDLPAVKANRLQIQKILISLINNGLESMLDSGKSSGGTLTVSTRRSADDPNMVEISVYDEGVGVSDDSQLKMIFQPFYTTKKTGIGMGLTICRSLIEAYGGEIWAEKNADAGISVKFTLPLIS</sequence>
<evidence type="ECO:0000259" key="8">
    <source>
        <dbReference type="PROSITE" id="PS50112"/>
    </source>
</evidence>
<dbReference type="InterPro" id="IPR013656">
    <property type="entry name" value="PAS_4"/>
</dbReference>
<evidence type="ECO:0000256" key="3">
    <source>
        <dbReference type="ARBA" id="ARBA00022553"/>
    </source>
</evidence>
<feature type="domain" description="PAS" evidence="8">
    <location>
        <begin position="618"/>
        <end position="688"/>
    </location>
</feature>
<dbReference type="PROSITE" id="PS50112">
    <property type="entry name" value="PAS"/>
    <property type="match status" value="4"/>
</dbReference>
<dbReference type="SUPFAM" id="SSF55785">
    <property type="entry name" value="PYP-like sensor domain (PAS domain)"/>
    <property type="match status" value="8"/>
</dbReference>
<proteinExistence type="predicted"/>
<dbReference type="Gene3D" id="1.10.287.130">
    <property type="match status" value="1"/>
</dbReference>
<dbReference type="PROSITE" id="PS50109">
    <property type="entry name" value="HIS_KIN"/>
    <property type="match status" value="1"/>
</dbReference>
<feature type="domain" description="PAC" evidence="9">
    <location>
        <begin position="439"/>
        <end position="492"/>
    </location>
</feature>
<dbReference type="PANTHER" id="PTHR43304">
    <property type="entry name" value="PHYTOCHROME-LIKE PROTEIN CPH1"/>
    <property type="match status" value="1"/>
</dbReference>
<name>V5BEL5_9GAMM</name>
<dbReference type="PRINTS" id="PR00344">
    <property type="entry name" value="BCTRLSENSOR"/>
</dbReference>
<protein>
    <recommendedName>
        <fullName evidence="2">histidine kinase</fullName>
        <ecNumber evidence="2">2.7.13.3</ecNumber>
    </recommendedName>
</protein>
<feature type="domain" description="Histidine kinase" evidence="7">
    <location>
        <begin position="1159"/>
        <end position="1379"/>
    </location>
</feature>
<feature type="domain" description="PAC" evidence="9">
    <location>
        <begin position="565"/>
        <end position="617"/>
    </location>
</feature>
<feature type="domain" description="PAS" evidence="8">
    <location>
        <begin position="143"/>
        <end position="189"/>
    </location>
</feature>
<dbReference type="InterPro" id="IPR035965">
    <property type="entry name" value="PAS-like_dom_sf"/>
</dbReference>
<dbReference type="InterPro" id="IPR005467">
    <property type="entry name" value="His_kinase_dom"/>
</dbReference>
<dbReference type="Gene3D" id="3.30.565.10">
    <property type="entry name" value="Histidine kinase-like ATPase, C-terminal domain"/>
    <property type="match status" value="1"/>
</dbReference>
<dbReference type="OrthoDB" id="111890at2"/>
<keyword evidence="5" id="KW-0418">Kinase</keyword>
<evidence type="ECO:0000256" key="2">
    <source>
        <dbReference type="ARBA" id="ARBA00012438"/>
    </source>
</evidence>
<dbReference type="InterPro" id="IPR000700">
    <property type="entry name" value="PAS-assoc_C"/>
</dbReference>
<dbReference type="InterPro" id="IPR013655">
    <property type="entry name" value="PAS_fold_3"/>
</dbReference>
<dbReference type="CDD" id="cd00130">
    <property type="entry name" value="PAS"/>
    <property type="match status" value="4"/>
</dbReference>
<evidence type="ECO:0000259" key="7">
    <source>
        <dbReference type="PROSITE" id="PS50109"/>
    </source>
</evidence>
<feature type="domain" description="PAC" evidence="9">
    <location>
        <begin position="688"/>
        <end position="742"/>
    </location>
</feature>
<dbReference type="InterPro" id="IPR036890">
    <property type="entry name" value="HATPase_C_sf"/>
</dbReference>
<dbReference type="Pfam" id="PF02518">
    <property type="entry name" value="HATPase_c"/>
    <property type="match status" value="1"/>
</dbReference>
<keyword evidence="3" id="KW-0597">Phosphoprotein</keyword>
<evidence type="ECO:0000256" key="5">
    <source>
        <dbReference type="ARBA" id="ARBA00022777"/>
    </source>
</evidence>
<dbReference type="NCBIfam" id="TIGR00229">
    <property type="entry name" value="sensory_box"/>
    <property type="match status" value="6"/>
</dbReference>
<evidence type="ECO:0000313" key="10">
    <source>
        <dbReference type="EMBL" id="ESS71715.1"/>
    </source>
</evidence>
<dbReference type="STRING" id="1116472.MGMO_92c00170"/>
<comment type="catalytic activity">
    <reaction evidence="1">
        <text>ATP + protein L-histidine = ADP + protein N-phospho-L-histidine.</text>
        <dbReference type="EC" id="2.7.13.3"/>
    </reaction>
</comment>
<reference evidence="10 11" key="1">
    <citation type="journal article" date="2013" name="Genome Announc.">
        <title>Draft Genome Sequence of the Methanotrophic Gammaproteobacterium Methyloglobulus morosus DSM 22980 Strain KoM1.</title>
        <authorList>
            <person name="Poehlein A."/>
            <person name="Deutzmann J.S."/>
            <person name="Daniel R."/>
            <person name="Simeonova D.D."/>
        </authorList>
    </citation>
    <scope>NUCLEOTIDE SEQUENCE [LARGE SCALE GENOMIC DNA]</scope>
    <source>
        <strain evidence="10 11">KoM1</strain>
    </source>
</reference>
<evidence type="ECO:0000256" key="1">
    <source>
        <dbReference type="ARBA" id="ARBA00000085"/>
    </source>
</evidence>
<keyword evidence="6" id="KW-0472">Membrane</keyword>
<dbReference type="InterPro" id="IPR001610">
    <property type="entry name" value="PAC"/>
</dbReference>
<dbReference type="InterPro" id="IPR036097">
    <property type="entry name" value="HisK_dim/P_sf"/>
</dbReference>
<dbReference type="SUPFAM" id="SSF47384">
    <property type="entry name" value="Homodimeric domain of signal transducing histidine kinase"/>
    <property type="match status" value="1"/>
</dbReference>
<feature type="domain" description="PAC" evidence="9">
    <location>
        <begin position="830"/>
        <end position="882"/>
    </location>
</feature>
<dbReference type="InterPro" id="IPR000014">
    <property type="entry name" value="PAS"/>
</dbReference>
<keyword evidence="4 10" id="KW-0808">Transferase</keyword>
<dbReference type="Pfam" id="PF08448">
    <property type="entry name" value="PAS_4"/>
    <property type="match status" value="3"/>
</dbReference>
<feature type="domain" description="PAC" evidence="9">
    <location>
        <begin position="319"/>
        <end position="371"/>
    </location>
</feature>
<feature type="transmembrane region" description="Helical" evidence="6">
    <location>
        <begin position="12"/>
        <end position="30"/>
    </location>
</feature>
<keyword evidence="6" id="KW-1133">Transmembrane helix</keyword>
<evidence type="ECO:0000259" key="9">
    <source>
        <dbReference type="PROSITE" id="PS50113"/>
    </source>
</evidence>
<dbReference type="Proteomes" id="UP000017842">
    <property type="component" value="Unassembled WGS sequence"/>
</dbReference>
<dbReference type="Pfam" id="PF08447">
    <property type="entry name" value="PAS_3"/>
    <property type="match status" value="4"/>
</dbReference>
<dbReference type="SMART" id="SM00086">
    <property type="entry name" value="PAC"/>
    <property type="match status" value="8"/>
</dbReference>
<feature type="transmembrane region" description="Helical" evidence="6">
    <location>
        <begin position="85"/>
        <end position="104"/>
    </location>
</feature>
<feature type="transmembrane region" description="Helical" evidence="6">
    <location>
        <begin position="42"/>
        <end position="65"/>
    </location>
</feature>
<evidence type="ECO:0000313" key="11">
    <source>
        <dbReference type="Proteomes" id="UP000017842"/>
    </source>
</evidence>
<dbReference type="EMBL" id="AYLO01000088">
    <property type="protein sequence ID" value="ESS71715.1"/>
    <property type="molecule type" value="Genomic_DNA"/>
</dbReference>
<dbReference type="EC" id="2.7.13.3" evidence="2"/>
<comment type="caution">
    <text evidence="10">The sequence shown here is derived from an EMBL/GenBank/DDBJ whole genome shotgun (WGS) entry which is preliminary data.</text>
</comment>
<dbReference type="Gene3D" id="2.10.70.100">
    <property type="match status" value="2"/>
</dbReference>
<evidence type="ECO:0000256" key="4">
    <source>
        <dbReference type="ARBA" id="ARBA00022679"/>
    </source>
</evidence>
<keyword evidence="6" id="KW-0812">Transmembrane</keyword>
<dbReference type="SUPFAM" id="SSF55874">
    <property type="entry name" value="ATPase domain of HSP90 chaperone/DNA topoisomerase II/histidine kinase"/>
    <property type="match status" value="1"/>
</dbReference>
<feature type="domain" description="PAC" evidence="9">
    <location>
        <begin position="1088"/>
        <end position="1140"/>
    </location>
</feature>
<gene>
    <name evidence="10" type="primary">fixL</name>
    <name evidence="10" type="ORF">MGMO_92c00170</name>
</gene>
<dbReference type="InterPro" id="IPR052162">
    <property type="entry name" value="Sensor_kinase/Photoreceptor"/>
</dbReference>
<dbReference type="CDD" id="cd00082">
    <property type="entry name" value="HisKA"/>
    <property type="match status" value="1"/>
</dbReference>
<dbReference type="SMART" id="SM00387">
    <property type="entry name" value="HATPase_c"/>
    <property type="match status" value="1"/>
</dbReference>